<evidence type="ECO:0000313" key="5">
    <source>
        <dbReference type="EMBL" id="MDH7890337.1"/>
    </source>
</evidence>
<dbReference type="AlphaFoldDB" id="A0AA43P823"/>
<dbReference type="Proteomes" id="UP001161916">
    <property type="component" value="Unassembled WGS sequence"/>
</dbReference>
<dbReference type="GO" id="GO:0009307">
    <property type="term" value="P:DNA restriction-modification system"/>
    <property type="evidence" value="ECO:0007669"/>
    <property type="project" value="UniProtKB-KW"/>
</dbReference>
<dbReference type="Gene3D" id="3.90.220.20">
    <property type="entry name" value="DNA methylase specificity domains"/>
    <property type="match status" value="2"/>
</dbReference>
<keyword evidence="5" id="KW-0378">Hydrolase</keyword>
<name>A0AA43P823_9BIFI</name>
<evidence type="ECO:0000256" key="3">
    <source>
        <dbReference type="ARBA" id="ARBA00023125"/>
    </source>
</evidence>
<evidence type="ECO:0000313" key="6">
    <source>
        <dbReference type="Proteomes" id="UP001161916"/>
    </source>
</evidence>
<accession>A0AA43P823</accession>
<dbReference type="GO" id="GO:0004519">
    <property type="term" value="F:endonuclease activity"/>
    <property type="evidence" value="ECO:0007669"/>
    <property type="project" value="UniProtKB-KW"/>
</dbReference>
<comment type="similarity">
    <text evidence="1">Belongs to the type-I restriction system S methylase family.</text>
</comment>
<organism evidence="5 6">
    <name type="scientific">Bifidobacterium catenulatum subsp. kashiwanohense</name>
    <dbReference type="NCBI Taxonomy" id="630129"/>
    <lineage>
        <taxon>Bacteria</taxon>
        <taxon>Bacillati</taxon>
        <taxon>Actinomycetota</taxon>
        <taxon>Actinomycetes</taxon>
        <taxon>Bifidobacteriales</taxon>
        <taxon>Bifidobacteriaceae</taxon>
        <taxon>Bifidobacterium</taxon>
    </lineage>
</organism>
<keyword evidence="5" id="KW-0540">Nuclease</keyword>
<reference evidence="5" key="2">
    <citation type="journal article" date="2023" name="Gut Microbes">
        <title>Characterization of Bifidobacterium kashiwanohense that utilizes both milk- and plant-derived oligosaccharides.</title>
        <authorList>
            <person name="Orihara K."/>
            <person name="Yahagi K."/>
            <person name="Saito Y."/>
            <person name="Watanabe Y."/>
            <person name="Sasai T."/>
            <person name="Hara T."/>
            <person name="Tsukuda N."/>
            <person name="Oki K."/>
            <person name="Fujimoto J."/>
            <person name="Matsuki T."/>
        </authorList>
    </citation>
    <scope>NUCLEOTIDE SEQUENCE</scope>
    <source>
        <strain evidence="5">YIT 13062</strain>
    </source>
</reference>
<evidence type="ECO:0000256" key="2">
    <source>
        <dbReference type="ARBA" id="ARBA00022747"/>
    </source>
</evidence>
<feature type="domain" description="Type I restriction modification DNA specificity" evidence="4">
    <location>
        <begin position="179"/>
        <end position="328"/>
    </location>
</feature>
<dbReference type="GO" id="GO:0003677">
    <property type="term" value="F:DNA binding"/>
    <property type="evidence" value="ECO:0007669"/>
    <property type="project" value="UniProtKB-KW"/>
</dbReference>
<feature type="domain" description="Type I restriction modification DNA specificity" evidence="4">
    <location>
        <begin position="6"/>
        <end position="163"/>
    </location>
</feature>
<dbReference type="SUPFAM" id="SSF116734">
    <property type="entry name" value="DNA methylase specificity domain"/>
    <property type="match status" value="1"/>
</dbReference>
<gene>
    <name evidence="5" type="ORF">OB951_07005</name>
</gene>
<sequence length="342" mass="38068">MTDTVWKPFPITDIFLIRNTGSVPAKDIAPDSGSVPYVTAQAGNNGVQSLIDCPTNCLEIGHCILIGGKTMTFSYQAVPFCSNDSHNIALYPQGKQLDEAHFLFLVSALRATLRPKYSWSDSISAKRIKKESVMLPMSENGSPDWEYMGDFMKSIMKTADAQISALTETTASYSILDSSEWARFKIEDLFVVQKGTRLTRADMIPGGIPFIGATLENNGVTAHIGNAEHIHPNGVMTVAYNGQKATGKAFWQPEPFWASDDVNVLYPKFDLTEEVALFLQPLFWEAGRSYAYDDKWSKEKMERAELTLPAKPDGSPDWEYMQKYMESLKQDASGIIDMLSKV</sequence>
<reference evidence="5" key="1">
    <citation type="submission" date="2022-09" db="EMBL/GenBank/DDBJ databases">
        <authorList>
            <person name="Orihara K."/>
        </authorList>
    </citation>
    <scope>NUCLEOTIDE SEQUENCE</scope>
    <source>
        <strain evidence="5">YIT 13062</strain>
    </source>
</reference>
<protein>
    <submittedName>
        <fullName evidence="5">Restriction endonuclease subunit S</fullName>
    </submittedName>
</protein>
<dbReference type="InterPro" id="IPR044946">
    <property type="entry name" value="Restrct_endonuc_typeI_TRD_sf"/>
</dbReference>
<proteinExistence type="inferred from homology"/>
<keyword evidence="2" id="KW-0680">Restriction system</keyword>
<dbReference type="InterPro" id="IPR000055">
    <property type="entry name" value="Restrct_endonuc_typeI_TRD"/>
</dbReference>
<evidence type="ECO:0000259" key="4">
    <source>
        <dbReference type="Pfam" id="PF01420"/>
    </source>
</evidence>
<dbReference type="Pfam" id="PF01420">
    <property type="entry name" value="Methylase_S"/>
    <property type="match status" value="2"/>
</dbReference>
<keyword evidence="3" id="KW-0238">DNA-binding</keyword>
<dbReference type="EMBL" id="JAOPMH010000007">
    <property type="protein sequence ID" value="MDH7890337.1"/>
    <property type="molecule type" value="Genomic_DNA"/>
</dbReference>
<evidence type="ECO:0000256" key="1">
    <source>
        <dbReference type="ARBA" id="ARBA00010923"/>
    </source>
</evidence>
<comment type="caution">
    <text evidence="5">The sequence shown here is derived from an EMBL/GenBank/DDBJ whole genome shotgun (WGS) entry which is preliminary data.</text>
</comment>
<dbReference type="RefSeq" id="WP_278652362.1">
    <property type="nucleotide sequence ID" value="NZ_JAOPMG010000004.1"/>
</dbReference>
<keyword evidence="5" id="KW-0255">Endonuclease</keyword>